<organism evidence="1 2">
    <name type="scientific">Pelomonas dachongensis</name>
    <dbReference type="NCBI Taxonomy" id="3299029"/>
    <lineage>
        <taxon>Bacteria</taxon>
        <taxon>Pseudomonadati</taxon>
        <taxon>Pseudomonadota</taxon>
        <taxon>Betaproteobacteria</taxon>
        <taxon>Burkholderiales</taxon>
        <taxon>Sphaerotilaceae</taxon>
        <taxon>Roseateles</taxon>
    </lineage>
</organism>
<evidence type="ECO:0000313" key="2">
    <source>
        <dbReference type="Proteomes" id="UP001606300"/>
    </source>
</evidence>
<dbReference type="EMBL" id="JBIGHY010000001">
    <property type="protein sequence ID" value="MFG6412475.1"/>
    <property type="molecule type" value="Genomic_DNA"/>
</dbReference>
<keyword evidence="2" id="KW-1185">Reference proteome</keyword>
<proteinExistence type="predicted"/>
<accession>A0ABW7EJI5</accession>
<dbReference type="NCBIfam" id="NF040692">
    <property type="entry name" value="recomb_assoc"/>
    <property type="match status" value="1"/>
</dbReference>
<dbReference type="InterPro" id="IPR048061">
    <property type="entry name" value="GmtX-like"/>
</dbReference>
<comment type="caution">
    <text evidence="1">The sequence shown here is derived from an EMBL/GenBank/DDBJ whole genome shotgun (WGS) entry which is preliminary data.</text>
</comment>
<dbReference type="Proteomes" id="UP001606300">
    <property type="component" value="Unassembled WGS sequence"/>
</dbReference>
<reference evidence="1 2" key="1">
    <citation type="submission" date="2024-09" db="EMBL/GenBank/DDBJ databases">
        <title>Novel species of the genus Pelomonas and Roseateles isolated from streams.</title>
        <authorList>
            <person name="Lu H."/>
        </authorList>
    </citation>
    <scope>NUCLEOTIDE SEQUENCE [LARGE SCALE GENOMIC DNA]</scope>
    <source>
        <strain evidence="1 2">DC23W</strain>
    </source>
</reference>
<sequence>MSAANEPDTVFQELLAANPRPQKVRNLNALHELCRDHHATGGRDFTLPTIGKFCQDKGIFAKGRALYNEPAADYRKLIEAWARLAGPAPVKVRKELSTDEYVSRIPDPAIRMLVQSTIAERNKLKSQLNMLRSTKVLEVDRRPVVDVQPLIGNPAAGLTASEKEALAKAVSKKFLDRKGWEEIALGEIVDESGRTLFDPGFGTGLRKLLGAI</sequence>
<evidence type="ECO:0000313" key="1">
    <source>
        <dbReference type="EMBL" id="MFG6412475.1"/>
    </source>
</evidence>
<protein>
    <submittedName>
        <fullName evidence="1">Gamma-mobile-trio protein GmtX</fullName>
    </submittedName>
</protein>
<gene>
    <name evidence="1" type="primary">gmtX</name>
    <name evidence="1" type="ORF">ACG02S_01035</name>
</gene>
<name>A0ABW7EJI5_9BURK</name>
<dbReference type="RefSeq" id="WP_394468581.1">
    <property type="nucleotide sequence ID" value="NZ_JBIGHY010000001.1"/>
</dbReference>